<evidence type="ECO:0000256" key="5">
    <source>
        <dbReference type="ARBA" id="ARBA00022857"/>
    </source>
</evidence>
<proteinExistence type="inferred from homology"/>
<dbReference type="STRING" id="82805.SAMN04487998_3186"/>
<feature type="domain" description="FAD-binding" evidence="10">
    <location>
        <begin position="16"/>
        <end position="364"/>
    </location>
</feature>
<keyword evidence="5 9" id="KW-0521">NADP</keyword>
<evidence type="ECO:0000256" key="3">
    <source>
        <dbReference type="ARBA" id="ARBA00022642"/>
    </source>
</evidence>
<keyword evidence="12" id="KW-1185">Reference proteome</keyword>
<keyword evidence="2 9" id="KW-0285">Flavoprotein</keyword>
<evidence type="ECO:0000256" key="7">
    <source>
        <dbReference type="ARBA" id="ARBA00023033"/>
    </source>
</evidence>
<keyword evidence="6 9" id="KW-0560">Oxidoreductase</keyword>
<keyword evidence="4 9" id="KW-0274">FAD</keyword>
<gene>
    <name evidence="9" type="primary">kmo</name>
    <name evidence="11" type="ORF">SAMN04487998_3186</name>
</gene>
<dbReference type="OrthoDB" id="9766816at2"/>
<dbReference type="Pfam" id="PF01494">
    <property type="entry name" value="FAD_binding_3"/>
    <property type="match status" value="1"/>
</dbReference>
<dbReference type="AlphaFoldDB" id="A0A1I0I737"/>
<comment type="catalytic activity">
    <reaction evidence="8 9">
        <text>L-kynurenine + NADPH + O2 + H(+) = 3-hydroxy-L-kynurenine + NADP(+) + H2O</text>
        <dbReference type="Rhea" id="RHEA:20545"/>
        <dbReference type="ChEBI" id="CHEBI:15377"/>
        <dbReference type="ChEBI" id="CHEBI:15378"/>
        <dbReference type="ChEBI" id="CHEBI:15379"/>
        <dbReference type="ChEBI" id="CHEBI:57783"/>
        <dbReference type="ChEBI" id="CHEBI:57959"/>
        <dbReference type="ChEBI" id="CHEBI:58125"/>
        <dbReference type="ChEBI" id="CHEBI:58349"/>
        <dbReference type="EC" id="1.14.13.9"/>
    </reaction>
</comment>
<evidence type="ECO:0000256" key="2">
    <source>
        <dbReference type="ARBA" id="ARBA00022630"/>
    </source>
</evidence>
<name>A0A1I0I737_9BACT</name>
<dbReference type="GO" id="GO:0009435">
    <property type="term" value="P:NAD+ biosynthetic process"/>
    <property type="evidence" value="ECO:0007669"/>
    <property type="project" value="UniProtKB-UniPathway"/>
</dbReference>
<dbReference type="UniPathway" id="UPA00253">
    <property type="reaction ID" value="UER00328"/>
</dbReference>
<dbReference type="InterPro" id="IPR002938">
    <property type="entry name" value="FAD-bd"/>
</dbReference>
<dbReference type="GO" id="GO:0071949">
    <property type="term" value="F:FAD binding"/>
    <property type="evidence" value="ECO:0007669"/>
    <property type="project" value="InterPro"/>
</dbReference>
<dbReference type="EC" id="1.14.13.9" evidence="9"/>
<dbReference type="Proteomes" id="UP000198697">
    <property type="component" value="Unassembled WGS sequence"/>
</dbReference>
<dbReference type="GO" id="GO:0043420">
    <property type="term" value="P:anthranilate metabolic process"/>
    <property type="evidence" value="ECO:0007669"/>
    <property type="project" value="UniProtKB-UniRule"/>
</dbReference>
<reference evidence="12" key="1">
    <citation type="submission" date="2016-10" db="EMBL/GenBank/DDBJ databases">
        <authorList>
            <person name="Varghese N."/>
            <person name="Submissions S."/>
        </authorList>
    </citation>
    <scope>NUCLEOTIDE SEQUENCE [LARGE SCALE GENOMIC DNA]</scope>
    <source>
        <strain evidence="12">DSM 15310</strain>
    </source>
</reference>
<evidence type="ECO:0000256" key="4">
    <source>
        <dbReference type="ARBA" id="ARBA00022827"/>
    </source>
</evidence>
<dbReference type="GO" id="GO:0004502">
    <property type="term" value="F:kynurenine 3-monooxygenase activity"/>
    <property type="evidence" value="ECO:0007669"/>
    <property type="project" value="UniProtKB-UniRule"/>
</dbReference>
<evidence type="ECO:0000256" key="6">
    <source>
        <dbReference type="ARBA" id="ARBA00023002"/>
    </source>
</evidence>
<dbReference type="InterPro" id="IPR027545">
    <property type="entry name" value="Kynurenine_monooxygenase"/>
</dbReference>
<comment type="cofactor">
    <cofactor evidence="1 9">
        <name>FAD</name>
        <dbReference type="ChEBI" id="CHEBI:57692"/>
    </cofactor>
</comment>
<dbReference type="EMBL" id="FOHS01000004">
    <property type="protein sequence ID" value="SET92500.1"/>
    <property type="molecule type" value="Genomic_DNA"/>
</dbReference>
<dbReference type="SUPFAM" id="SSF51905">
    <property type="entry name" value="FAD/NAD(P)-binding domain"/>
    <property type="match status" value="1"/>
</dbReference>
<keyword evidence="7 9" id="KW-0503">Monooxygenase</keyword>
<dbReference type="InterPro" id="IPR036188">
    <property type="entry name" value="FAD/NAD-bd_sf"/>
</dbReference>
<evidence type="ECO:0000256" key="1">
    <source>
        <dbReference type="ARBA" id="ARBA00001974"/>
    </source>
</evidence>
<comment type="function">
    <text evidence="9">Catalyzes the hydroxylation of L-kynurenine (L-Kyn) to form 3-hydroxy-L-kynurenine (L-3OHKyn). Required for synthesis of quinolinic acid.</text>
</comment>
<comment type="pathway">
    <text evidence="9">Cofactor biosynthesis; NAD(+) biosynthesis; quinolinate from L-kynurenine: step 1/3.</text>
</comment>
<comment type="similarity">
    <text evidence="9">Belongs to the aromatic-ring hydroxylase family. KMO subfamily.</text>
</comment>
<dbReference type="GO" id="GO:0019805">
    <property type="term" value="P:quinolinate biosynthetic process"/>
    <property type="evidence" value="ECO:0007669"/>
    <property type="project" value="UniProtKB-UniRule"/>
</dbReference>
<dbReference type="GO" id="GO:0006569">
    <property type="term" value="P:L-tryptophan catabolic process"/>
    <property type="evidence" value="ECO:0007669"/>
    <property type="project" value="UniProtKB-UniRule"/>
</dbReference>
<evidence type="ECO:0000256" key="8">
    <source>
        <dbReference type="ARBA" id="ARBA00047818"/>
    </source>
</evidence>
<dbReference type="FunFam" id="3.50.50.60:FF:000185">
    <property type="entry name" value="Kynurenine 3-monooxygenase"/>
    <property type="match status" value="1"/>
</dbReference>
<dbReference type="PANTHER" id="PTHR46028">
    <property type="entry name" value="KYNURENINE 3-MONOOXYGENASE"/>
    <property type="match status" value="1"/>
</dbReference>
<dbReference type="PRINTS" id="PR00420">
    <property type="entry name" value="RNGMNOXGNASE"/>
</dbReference>
<accession>A0A1I0I737</accession>
<dbReference type="GO" id="GO:0070189">
    <property type="term" value="P:kynurenine metabolic process"/>
    <property type="evidence" value="ECO:0007669"/>
    <property type="project" value="TreeGrafter"/>
</dbReference>
<sequence>MLASSPANPQPPAETLTVMGAGLVGCLLALYLARHGHSVELFERRPDIRGEAKVEARSINLALSDRGWKALEGVGIAEAVREVAIAMNGRMMHGTDGQLTFQPYGQDGQAIYSVSRAGLNRRMLDLVEQQPGIRVQFDQHCQRVDLRRKQLEMRDETTGEARIQPFQRLFGADGAYSAVRGAMQRTDRFNYSQQYLDYGYKELTIAAGPKGSWPLEKHALHIWPRGQYMMIALPNLDGSFNCTLFFPYEGANSFAALQTPAQVRSFFAEHFADALPLMPELETEFFANPTSSLVTVRCFPWSHADDVLLLGDASHAIVPFYGQGMNSGFEDCAVLAELLGEHGSDWPRIMRRFETMRKPNTDAMADLAVYNFYEMRDRVADPRFLLQKKIEGKLAAQYPAQWLPLYSQVTFSQIPYAEALANGQAQEQVMQRLMPHIQAEADYERPEVQALVAAEMARRS</sequence>
<evidence type="ECO:0000259" key="10">
    <source>
        <dbReference type="Pfam" id="PF01494"/>
    </source>
</evidence>
<evidence type="ECO:0000313" key="11">
    <source>
        <dbReference type="EMBL" id="SET92500.1"/>
    </source>
</evidence>
<organism evidence="11 12">
    <name type="scientific">Hymenobacter actinosclerus</name>
    <dbReference type="NCBI Taxonomy" id="82805"/>
    <lineage>
        <taxon>Bacteria</taxon>
        <taxon>Pseudomonadati</taxon>
        <taxon>Bacteroidota</taxon>
        <taxon>Cytophagia</taxon>
        <taxon>Cytophagales</taxon>
        <taxon>Hymenobacteraceae</taxon>
        <taxon>Hymenobacter</taxon>
    </lineage>
</organism>
<evidence type="ECO:0000256" key="9">
    <source>
        <dbReference type="HAMAP-Rule" id="MF_01971"/>
    </source>
</evidence>
<dbReference type="RefSeq" id="WP_092773370.1">
    <property type="nucleotide sequence ID" value="NZ_FOHS01000004.1"/>
</dbReference>
<protein>
    <recommendedName>
        <fullName evidence="9">Kynurenine 3-monooxygenase</fullName>
        <ecNumber evidence="9">1.14.13.9</ecNumber>
    </recommendedName>
    <alternativeName>
        <fullName evidence="9">Kynurenine 3-hydroxylase</fullName>
    </alternativeName>
</protein>
<dbReference type="HAMAP" id="MF_01971">
    <property type="entry name" value="Kynurenine_monooxygenase"/>
    <property type="match status" value="1"/>
</dbReference>
<dbReference type="PANTHER" id="PTHR46028:SF2">
    <property type="entry name" value="KYNURENINE 3-MONOOXYGENASE"/>
    <property type="match status" value="1"/>
</dbReference>
<evidence type="ECO:0000313" key="12">
    <source>
        <dbReference type="Proteomes" id="UP000198697"/>
    </source>
</evidence>
<keyword evidence="3 9" id="KW-0662">Pyridine nucleotide biosynthesis</keyword>
<dbReference type="Gene3D" id="3.50.50.60">
    <property type="entry name" value="FAD/NAD(P)-binding domain"/>
    <property type="match status" value="1"/>
</dbReference>